<evidence type="ECO:0000259" key="1">
    <source>
        <dbReference type="PROSITE" id="PS51411"/>
    </source>
</evidence>
<name>A0A517SY54_9BACT</name>
<organism evidence="2 3">
    <name type="scientific">Stieleria bergensis</name>
    <dbReference type="NCBI Taxonomy" id="2528025"/>
    <lineage>
        <taxon>Bacteria</taxon>
        <taxon>Pseudomonadati</taxon>
        <taxon>Planctomycetota</taxon>
        <taxon>Planctomycetia</taxon>
        <taxon>Pirellulales</taxon>
        <taxon>Pirellulaceae</taxon>
        <taxon>Stieleria</taxon>
    </lineage>
</organism>
<dbReference type="RefSeq" id="WP_145274738.1">
    <property type="nucleotide sequence ID" value="NZ_CP036272.1"/>
</dbReference>
<dbReference type="InterPro" id="IPR007557">
    <property type="entry name" value="PSP1_C"/>
</dbReference>
<reference evidence="2 3" key="1">
    <citation type="submission" date="2019-02" db="EMBL/GenBank/DDBJ databases">
        <title>Deep-cultivation of Planctomycetes and their phenomic and genomic characterization uncovers novel biology.</title>
        <authorList>
            <person name="Wiegand S."/>
            <person name="Jogler M."/>
            <person name="Boedeker C."/>
            <person name="Pinto D."/>
            <person name="Vollmers J."/>
            <person name="Rivas-Marin E."/>
            <person name="Kohn T."/>
            <person name="Peeters S.H."/>
            <person name="Heuer A."/>
            <person name="Rast P."/>
            <person name="Oberbeckmann S."/>
            <person name="Bunk B."/>
            <person name="Jeske O."/>
            <person name="Meyerdierks A."/>
            <person name="Storesund J.E."/>
            <person name="Kallscheuer N."/>
            <person name="Luecker S."/>
            <person name="Lage O.M."/>
            <person name="Pohl T."/>
            <person name="Merkel B.J."/>
            <person name="Hornburger P."/>
            <person name="Mueller R.-W."/>
            <person name="Bruemmer F."/>
            <person name="Labrenz M."/>
            <person name="Spormann A.M."/>
            <person name="Op den Camp H."/>
            <person name="Overmann J."/>
            <person name="Amann R."/>
            <person name="Jetten M.S.M."/>
            <person name="Mascher T."/>
            <person name="Medema M.H."/>
            <person name="Devos D.P."/>
            <person name="Kaster A.-K."/>
            <person name="Ovreas L."/>
            <person name="Rohde M."/>
            <person name="Galperin M.Y."/>
            <person name="Jogler C."/>
        </authorList>
    </citation>
    <scope>NUCLEOTIDE SEQUENCE [LARGE SCALE GENOMIC DNA]</scope>
    <source>
        <strain evidence="2 3">SV_7m_r</strain>
    </source>
</reference>
<keyword evidence="3" id="KW-1185">Reference proteome</keyword>
<protein>
    <recommendedName>
        <fullName evidence="1">PSP1 C-terminal domain-containing protein</fullName>
    </recommendedName>
</protein>
<dbReference type="OrthoDB" id="287205at2"/>
<proteinExistence type="predicted"/>
<sequence length="180" mass="18974">MSIYFVRLGSAGDIHRATALAPLQRGQQVVLRTPRGLEVGEVSAPCRQLSEADQVAARRLKVIRPVSSTDQLVIDRLQQHKTEALLACRKALQQAGSDAVLLDIDHLLDGGTLIMQFLSPADSIAQSIVDQVAQDYEQIIQSEQLAEKISTGCGPDCGTESGGGCGTGGGCQSCGSSCHS</sequence>
<gene>
    <name evidence="2" type="ORF">SV7mr_36090</name>
</gene>
<feature type="domain" description="PSP1 C-terminal" evidence="1">
    <location>
        <begin position="60"/>
        <end position="145"/>
    </location>
</feature>
<dbReference type="PROSITE" id="PS51411">
    <property type="entry name" value="PSP1_C"/>
    <property type="match status" value="1"/>
</dbReference>
<dbReference type="EMBL" id="CP036272">
    <property type="protein sequence ID" value="QDT61078.1"/>
    <property type="molecule type" value="Genomic_DNA"/>
</dbReference>
<evidence type="ECO:0000313" key="3">
    <source>
        <dbReference type="Proteomes" id="UP000315003"/>
    </source>
</evidence>
<evidence type="ECO:0000313" key="2">
    <source>
        <dbReference type="EMBL" id="QDT61078.1"/>
    </source>
</evidence>
<accession>A0A517SY54</accession>
<dbReference type="Proteomes" id="UP000315003">
    <property type="component" value="Chromosome"/>
</dbReference>
<dbReference type="AlphaFoldDB" id="A0A517SY54"/>